<evidence type="ECO:0000256" key="2">
    <source>
        <dbReference type="SAM" id="Phobius"/>
    </source>
</evidence>
<keyword evidence="1" id="KW-0175">Coiled coil</keyword>
<feature type="transmembrane region" description="Helical" evidence="2">
    <location>
        <begin position="251"/>
        <end position="272"/>
    </location>
</feature>
<keyword evidence="2" id="KW-0812">Transmembrane</keyword>
<gene>
    <name evidence="3" type="ORF">ACD_49C00009G0041</name>
</gene>
<evidence type="ECO:0000256" key="1">
    <source>
        <dbReference type="SAM" id="Coils"/>
    </source>
</evidence>
<accession>K2AYJ1</accession>
<keyword evidence="2" id="KW-1133">Transmembrane helix</keyword>
<evidence type="ECO:0000313" key="3">
    <source>
        <dbReference type="EMBL" id="EKD66816.1"/>
    </source>
</evidence>
<name>K2AYJ1_9BACT</name>
<organism evidence="3">
    <name type="scientific">uncultured bacterium</name>
    <name type="common">gcode 4</name>
    <dbReference type="NCBI Taxonomy" id="1234023"/>
    <lineage>
        <taxon>Bacteria</taxon>
        <taxon>environmental samples</taxon>
    </lineage>
</organism>
<comment type="caution">
    <text evidence="3">The sequence shown here is derived from an EMBL/GenBank/DDBJ whole genome shotgun (WGS) entry which is preliminary data.</text>
</comment>
<reference evidence="3" key="1">
    <citation type="journal article" date="2012" name="Science">
        <title>Fermentation, hydrogen, and sulfur metabolism in multiple uncultivated bacterial phyla.</title>
        <authorList>
            <person name="Wrighton K.C."/>
            <person name="Thomas B.C."/>
            <person name="Sharon I."/>
            <person name="Miller C.S."/>
            <person name="Castelle C.J."/>
            <person name="VerBerkmoes N.C."/>
            <person name="Wilkins M.J."/>
            <person name="Hettich R.L."/>
            <person name="Lipton M.S."/>
            <person name="Williams K.H."/>
            <person name="Long P.E."/>
            <person name="Banfield J.F."/>
        </authorList>
    </citation>
    <scope>NUCLEOTIDE SEQUENCE [LARGE SCALE GENOMIC DNA]</scope>
</reference>
<feature type="coiled-coil region" evidence="1">
    <location>
        <begin position="65"/>
        <end position="92"/>
    </location>
</feature>
<feature type="transmembrane region" description="Helical" evidence="2">
    <location>
        <begin position="93"/>
        <end position="111"/>
    </location>
</feature>
<dbReference type="AlphaFoldDB" id="K2AYJ1"/>
<protein>
    <submittedName>
        <fullName evidence="3">Uncharacterized protein</fullName>
    </submittedName>
</protein>
<sequence length="631" mass="74329">MLNIEIKRNKLPILNEKKFVTTKKIAIDVGLEAIIQINFIDKNLVNLIENLAIDILLTNISKDPYNSFSLSLDKLNKEINKLSRDYNLSELNIFVWIITSWTLHFSILWNYSAYLIKNNKIINIADGMQGKNLEFSFISSWIINTGDNIYISNIELLNYISKDDILEISLIDDTSKKLEIIEKIIAEEETEWQYDIVILNNSQEKVIENRADYIEKIKNNFLVLKDRMVENKKISYWIERIKKEIDFENKYIKIGLFSTGVVVSVFFLYLIISGIISQNVSSSVPVEYKNKLIEAKLILERTNKDLGNKDIFYANIKNAENLIFEVRDKQIFLNDVKKLLDHISILKKQANWIESFELTKDKALIELNNFSLGWIFELQKKYYFVWKNGIIGPYIKWEEAKSYNYPDWEEAIASDLSPDWDIFVLTKSYRLLKFYKQEFSYVNVEWQKTWEEVKWVKTFNSNLYLLSATGNQIFRHKPGISGFSSKYWIIDENDIKSLNLYDFAIDGWFYLLKKDLSIDKIITTPTYTKKSIVINGLPANYSAEAGSSPKIFTAWNLNYIYILLNNKIWVFEADSRNYKDVKSLKYIGQLEPQESKINAFYIPKDWEIILWNDKWVYKINFEISDSKIAIR</sequence>
<keyword evidence="2" id="KW-0472">Membrane</keyword>
<dbReference type="EMBL" id="AMFJ01021595">
    <property type="protein sequence ID" value="EKD66816.1"/>
    <property type="molecule type" value="Genomic_DNA"/>
</dbReference>
<proteinExistence type="predicted"/>